<dbReference type="KEGG" id="aqu:100636438"/>
<dbReference type="SUPFAM" id="SSF53300">
    <property type="entry name" value="vWA-like"/>
    <property type="match status" value="1"/>
</dbReference>
<dbReference type="Gene3D" id="3.40.50.410">
    <property type="entry name" value="von Willebrand factor, type A domain"/>
    <property type="match status" value="1"/>
</dbReference>
<dbReference type="Gene3D" id="1.20.5.110">
    <property type="match status" value="1"/>
</dbReference>
<dbReference type="EnsemblMetazoa" id="Aqu2.1.42531_001">
    <property type="protein sequence ID" value="Aqu2.1.42531_001"/>
    <property type="gene ID" value="Aqu2.1.42531"/>
</dbReference>
<dbReference type="PROSITE" id="PS51468">
    <property type="entry name" value="VIT"/>
    <property type="match status" value="1"/>
</dbReference>
<dbReference type="InterPro" id="IPR036465">
    <property type="entry name" value="vWFA_dom_sf"/>
</dbReference>
<gene>
    <name evidence="5" type="primary">100636438</name>
</gene>
<organism evidence="5">
    <name type="scientific">Amphimedon queenslandica</name>
    <name type="common">Sponge</name>
    <dbReference type="NCBI Taxonomy" id="400682"/>
    <lineage>
        <taxon>Eukaryota</taxon>
        <taxon>Metazoa</taxon>
        <taxon>Porifera</taxon>
        <taxon>Demospongiae</taxon>
        <taxon>Heteroscleromorpha</taxon>
        <taxon>Haplosclerida</taxon>
        <taxon>Niphatidae</taxon>
        <taxon>Amphimedon</taxon>
    </lineage>
</organism>
<dbReference type="Pfam" id="PF13768">
    <property type="entry name" value="VWA_3"/>
    <property type="match status" value="1"/>
</dbReference>
<reference evidence="5" key="2">
    <citation type="submission" date="2017-05" db="UniProtKB">
        <authorList>
            <consortium name="EnsemblMetazoa"/>
        </authorList>
    </citation>
    <scope>IDENTIFICATION</scope>
</reference>
<dbReference type="OrthoDB" id="1729737at2759"/>
<evidence type="ECO:0000259" key="4">
    <source>
        <dbReference type="PROSITE" id="PS51468"/>
    </source>
</evidence>
<dbReference type="InterPro" id="IPR013694">
    <property type="entry name" value="VIT"/>
</dbReference>
<keyword evidence="6" id="KW-1185">Reference proteome</keyword>
<accession>A0A1X7VQ95</accession>
<keyword evidence="1" id="KW-0175">Coiled coil</keyword>
<dbReference type="eggNOG" id="ENOG502QRPK">
    <property type="taxonomic scope" value="Eukaryota"/>
</dbReference>
<dbReference type="InParanoid" id="A0A1X7VQ95"/>
<dbReference type="Pfam" id="PF08487">
    <property type="entry name" value="VIT"/>
    <property type="match status" value="1"/>
</dbReference>
<dbReference type="EnsemblMetazoa" id="XM_003382974.3">
    <property type="protein sequence ID" value="XP_003383022.1"/>
    <property type="gene ID" value="LOC100636438"/>
</dbReference>
<dbReference type="SUPFAM" id="SSF58038">
    <property type="entry name" value="SNARE fusion complex"/>
    <property type="match status" value="1"/>
</dbReference>
<feature type="domain" description="VWFA" evidence="2">
    <location>
        <begin position="282"/>
        <end position="450"/>
    </location>
</feature>
<dbReference type="InterPro" id="IPR042855">
    <property type="entry name" value="V_SNARE_CC"/>
</dbReference>
<dbReference type="SMART" id="SM00609">
    <property type="entry name" value="VIT"/>
    <property type="match status" value="1"/>
</dbReference>
<feature type="domain" description="VIT" evidence="4">
    <location>
        <begin position="6"/>
        <end position="134"/>
    </location>
</feature>
<feature type="domain" description="V-SNARE coiled-coil homology" evidence="3">
    <location>
        <begin position="600"/>
        <end position="653"/>
    </location>
</feature>
<dbReference type="PANTHER" id="PTHR45737">
    <property type="entry name" value="VON WILLEBRAND FACTOR A DOMAIN-CONTAINING PROTEIN 5A"/>
    <property type="match status" value="1"/>
</dbReference>
<reference evidence="6" key="1">
    <citation type="journal article" date="2010" name="Nature">
        <title>The Amphimedon queenslandica genome and the evolution of animal complexity.</title>
        <authorList>
            <person name="Srivastava M."/>
            <person name="Simakov O."/>
            <person name="Chapman J."/>
            <person name="Fahey B."/>
            <person name="Gauthier M.E."/>
            <person name="Mitros T."/>
            <person name="Richards G.S."/>
            <person name="Conaco C."/>
            <person name="Dacre M."/>
            <person name="Hellsten U."/>
            <person name="Larroux C."/>
            <person name="Putnam N.H."/>
            <person name="Stanke M."/>
            <person name="Adamska M."/>
            <person name="Darling A."/>
            <person name="Degnan S.M."/>
            <person name="Oakley T.H."/>
            <person name="Plachetzki D.C."/>
            <person name="Zhai Y."/>
            <person name="Adamski M."/>
            <person name="Calcino A."/>
            <person name="Cummins S.F."/>
            <person name="Goodstein D.M."/>
            <person name="Harris C."/>
            <person name="Jackson D.J."/>
            <person name="Leys S.P."/>
            <person name="Shu S."/>
            <person name="Woodcroft B.J."/>
            <person name="Vervoort M."/>
            <person name="Kosik K.S."/>
            <person name="Manning G."/>
            <person name="Degnan B.M."/>
            <person name="Rokhsar D.S."/>
        </authorList>
    </citation>
    <scope>NUCLEOTIDE SEQUENCE [LARGE SCALE GENOMIC DNA]</scope>
</reference>
<dbReference type="SMART" id="SM00327">
    <property type="entry name" value="VWA"/>
    <property type="match status" value="1"/>
</dbReference>
<name>A0A1X7VQ95_AMPQE</name>
<sequence>MSAEVQAEVGLLVKESGKALPLRSLAVEGDINGYVVGLSIKLIYDNDNTGPVEVTFRMPLEEKYVLTDLTALIDGRRIKADVREKEEAKVVYDDAIASGLPAALGEELSKDIFSVSLGNLPGGSKAEIELSLDWQLPIDAEGKLSFTLPAVLKPRYTPATSQGIGATPAPPSEASVDGQAGVSQFLLRVHNATSIASVTSATHSISVEEQADADIKVVTLSEEHALILKTDLVIQIGLIEPHSPIAVVEKGKGSDGTFKSDHLLMINFMPQFPALSDSTQCEFVFLVDRSGSMSGRYIKSASETLVLFLKSLPEGCYFNIYGFGSRYVSLFSTSVPYNQKNLEKAIDHAQSLKADLGGTEILPPLRDIYKKDPIKDFTRQIFLLTDGSVSNTTECIDEVKRNVNIAKCFTFGIGSGASSALVEGMASAGDGTAEFVKEGERLQPKVIRSLKHALQPLLSNVKVSFKFSASDDIHVKQVPKTLPRIFEGERITIYGIVKSSDISSPLEGEVTLSGQIITSEDPINVTHTVSFKESPSDHGVSTIHHLAAKTWILELEKEKQPKEDIIKLSIESNVISSETAFIAVDEEFSTPINEPLTRVSMSALRDQLADVMYLCSASIDNVLTRGDKLDCLEYQSESLATNSAMFMTKAKKKGGFGGGFLSSIGSALSSVAGSFSRRSNTTPVFDGATSSRSAPEPQLRVIDDLLGQEEDSACMSFAPDSKIPSTNVDSLSSLILLQQANGSWVLNEELASLLQLSFTDIKDKCPSDCPSGEVWATVLVITVLRSRYSTQSDEWELVVKKAETWLKRQAQDSIGTLFTEAKNLIG</sequence>
<proteinExistence type="predicted"/>
<evidence type="ECO:0000313" key="6">
    <source>
        <dbReference type="Proteomes" id="UP000007879"/>
    </source>
</evidence>
<evidence type="ECO:0000313" key="5">
    <source>
        <dbReference type="EnsemblMetazoa" id="Aqu2.1.42531_001"/>
    </source>
</evidence>
<dbReference type="AlphaFoldDB" id="A0A1X7VQ95"/>
<evidence type="ECO:0000259" key="3">
    <source>
        <dbReference type="PROSITE" id="PS50892"/>
    </source>
</evidence>
<dbReference type="OMA" id="MWPSATH"/>
<dbReference type="PROSITE" id="PS50892">
    <property type="entry name" value="V_SNARE"/>
    <property type="match status" value="1"/>
</dbReference>
<dbReference type="STRING" id="400682.A0A1X7VQ95"/>
<evidence type="ECO:0000259" key="2">
    <source>
        <dbReference type="PROSITE" id="PS50234"/>
    </source>
</evidence>
<dbReference type="PANTHER" id="PTHR45737:SF6">
    <property type="entry name" value="VON WILLEBRAND FACTOR A DOMAIN-CONTAINING PROTEIN 5A"/>
    <property type="match status" value="1"/>
</dbReference>
<evidence type="ECO:0008006" key="7">
    <source>
        <dbReference type="Google" id="ProtNLM"/>
    </source>
</evidence>
<protein>
    <recommendedName>
        <fullName evidence="7">VWFA domain-containing protein</fullName>
    </recommendedName>
</protein>
<evidence type="ECO:0000256" key="1">
    <source>
        <dbReference type="PROSITE-ProRule" id="PRU00290"/>
    </source>
</evidence>
<dbReference type="InterPro" id="IPR002035">
    <property type="entry name" value="VWF_A"/>
</dbReference>
<dbReference type="PROSITE" id="PS50234">
    <property type="entry name" value="VWFA"/>
    <property type="match status" value="1"/>
</dbReference>
<dbReference type="Proteomes" id="UP000007879">
    <property type="component" value="Unassembled WGS sequence"/>
</dbReference>